<organism evidence="2 3">
    <name type="scientific">Belnapia rosea</name>
    <dbReference type="NCBI Taxonomy" id="938405"/>
    <lineage>
        <taxon>Bacteria</taxon>
        <taxon>Pseudomonadati</taxon>
        <taxon>Pseudomonadota</taxon>
        <taxon>Alphaproteobacteria</taxon>
        <taxon>Acetobacterales</taxon>
        <taxon>Roseomonadaceae</taxon>
        <taxon>Belnapia</taxon>
    </lineage>
</organism>
<dbReference type="STRING" id="938405.SAMN02927895_00164"/>
<evidence type="ECO:0000256" key="1">
    <source>
        <dbReference type="SAM" id="Phobius"/>
    </source>
</evidence>
<feature type="transmembrane region" description="Helical" evidence="1">
    <location>
        <begin position="73"/>
        <end position="95"/>
    </location>
</feature>
<accession>A0A1G6U2R5</accession>
<sequence>MPVQPPPFSIDPARLYDVGQDGIPRTDTGEAPEWLSLRHRRLLGWVALGSLIVGGLAGLCVLCFILGARLWAAAFALAMMAATPLLGIGPVLDWWRHRRPYRRRHHSRSPDFPPG</sequence>
<keyword evidence="1" id="KW-1133">Transmembrane helix</keyword>
<evidence type="ECO:0000313" key="2">
    <source>
        <dbReference type="EMBL" id="SDD35593.1"/>
    </source>
</evidence>
<gene>
    <name evidence="2" type="ORF">SAMN04487779_100727</name>
</gene>
<dbReference type="EMBL" id="FMZX01000007">
    <property type="protein sequence ID" value="SDD35593.1"/>
    <property type="molecule type" value="Genomic_DNA"/>
</dbReference>
<keyword evidence="3" id="KW-1185">Reference proteome</keyword>
<name>A0A1G6U2R5_9PROT</name>
<protein>
    <submittedName>
        <fullName evidence="2">Uncharacterized protein</fullName>
    </submittedName>
</protein>
<dbReference type="AlphaFoldDB" id="A0A1G6U2R5"/>
<reference evidence="2 3" key="1">
    <citation type="submission" date="2016-10" db="EMBL/GenBank/DDBJ databases">
        <authorList>
            <person name="de Groot N.N."/>
        </authorList>
    </citation>
    <scope>NUCLEOTIDE SEQUENCE [LARGE SCALE GENOMIC DNA]</scope>
    <source>
        <strain evidence="2 3">CPCC 100156</strain>
    </source>
</reference>
<evidence type="ECO:0000313" key="3">
    <source>
        <dbReference type="Proteomes" id="UP000198925"/>
    </source>
</evidence>
<keyword evidence="1" id="KW-0812">Transmembrane</keyword>
<proteinExistence type="predicted"/>
<keyword evidence="1" id="KW-0472">Membrane</keyword>
<feature type="transmembrane region" description="Helical" evidence="1">
    <location>
        <begin position="42"/>
        <end position="67"/>
    </location>
</feature>
<dbReference type="RefSeq" id="WP_090663649.1">
    <property type="nucleotide sequence ID" value="NZ_FMZX01000007.1"/>
</dbReference>
<dbReference type="Proteomes" id="UP000198925">
    <property type="component" value="Unassembled WGS sequence"/>
</dbReference>